<dbReference type="PRINTS" id="PR00160">
    <property type="entry name" value="GLUTAREDOXIN"/>
</dbReference>
<dbReference type="GO" id="GO:0005739">
    <property type="term" value="C:mitochondrion"/>
    <property type="evidence" value="ECO:0007669"/>
    <property type="project" value="TreeGrafter"/>
</dbReference>
<dbReference type="PROSITE" id="PS00195">
    <property type="entry name" value="GLUTAREDOXIN_1"/>
    <property type="match status" value="1"/>
</dbReference>
<keyword evidence="5" id="KW-0249">Electron transport</keyword>
<dbReference type="EMBL" id="UYSL01021623">
    <property type="protein sequence ID" value="VDL78767.1"/>
    <property type="molecule type" value="Genomic_DNA"/>
</dbReference>
<dbReference type="InterPro" id="IPR014025">
    <property type="entry name" value="Glutaredoxin_subgr"/>
</dbReference>
<organism evidence="11">
    <name type="scientific">Nippostrongylus brasiliensis</name>
    <name type="common">Rat hookworm</name>
    <dbReference type="NCBI Taxonomy" id="27835"/>
    <lineage>
        <taxon>Eukaryota</taxon>
        <taxon>Metazoa</taxon>
        <taxon>Ecdysozoa</taxon>
        <taxon>Nematoda</taxon>
        <taxon>Chromadorea</taxon>
        <taxon>Rhabditida</taxon>
        <taxon>Rhabditina</taxon>
        <taxon>Rhabditomorpha</taxon>
        <taxon>Strongyloidea</taxon>
        <taxon>Heligmosomidae</taxon>
        <taxon>Nippostrongylus</taxon>
    </lineage>
</organism>
<dbReference type="NCBIfam" id="TIGR02180">
    <property type="entry name" value="GRX_euk"/>
    <property type="match status" value="1"/>
</dbReference>
<evidence type="ECO:0000313" key="9">
    <source>
        <dbReference type="EMBL" id="VDL78767.1"/>
    </source>
</evidence>
<dbReference type="PROSITE" id="PS51354">
    <property type="entry name" value="GLUTAREDOXIN_2"/>
    <property type="match status" value="1"/>
</dbReference>
<dbReference type="InterPro" id="IPR002109">
    <property type="entry name" value="Glutaredoxin"/>
</dbReference>
<dbReference type="Pfam" id="PF00462">
    <property type="entry name" value="Glutaredoxin"/>
    <property type="match status" value="1"/>
</dbReference>
<keyword evidence="6" id="KW-1015">Disulfide bond</keyword>
<evidence type="ECO:0000256" key="7">
    <source>
        <dbReference type="ARBA" id="ARBA00023284"/>
    </source>
</evidence>
<name>A0A158R275_NIPBR</name>
<accession>A0A158R275</accession>
<dbReference type="Proteomes" id="UP000271162">
    <property type="component" value="Unassembled WGS sequence"/>
</dbReference>
<evidence type="ECO:0000256" key="2">
    <source>
        <dbReference type="ARBA" id="ARBA00007787"/>
    </source>
</evidence>
<reference evidence="11" key="1">
    <citation type="submission" date="2016-04" db="UniProtKB">
        <authorList>
            <consortium name="WormBaseParasite"/>
        </authorList>
    </citation>
    <scope>IDENTIFICATION</scope>
</reference>
<dbReference type="OMA" id="MHERQEL"/>
<dbReference type="InterPro" id="IPR047185">
    <property type="entry name" value="GLRX1"/>
</dbReference>
<comment type="function">
    <text evidence="1">Has a glutathione-disulfide oxidoreductase activity in the presence of NADPH and glutathione reductase. Reduces low molecular weight disulfides and proteins.</text>
</comment>
<dbReference type="InterPro" id="IPR011767">
    <property type="entry name" value="GLR_AS"/>
</dbReference>
<protein>
    <recommendedName>
        <fullName evidence="3">Glutaredoxin-1</fullName>
    </recommendedName>
</protein>
<comment type="similarity">
    <text evidence="2">Belongs to the glutaredoxin family.</text>
</comment>
<evidence type="ECO:0000256" key="1">
    <source>
        <dbReference type="ARBA" id="ARBA00002549"/>
    </source>
</evidence>
<dbReference type="PANTHER" id="PTHR46185:SF1">
    <property type="entry name" value="GLUTAREDOXIN-1"/>
    <property type="match status" value="1"/>
</dbReference>
<reference evidence="9 10" key="2">
    <citation type="submission" date="2018-11" db="EMBL/GenBank/DDBJ databases">
        <authorList>
            <consortium name="Pathogen Informatics"/>
        </authorList>
    </citation>
    <scope>NUCLEOTIDE SEQUENCE [LARGE SCALE GENOMIC DNA]</scope>
</reference>
<evidence type="ECO:0000256" key="6">
    <source>
        <dbReference type="ARBA" id="ARBA00023157"/>
    </source>
</evidence>
<keyword evidence="7" id="KW-0676">Redox-active center</keyword>
<keyword evidence="10" id="KW-1185">Reference proteome</keyword>
<evidence type="ECO:0000256" key="5">
    <source>
        <dbReference type="ARBA" id="ARBA00022982"/>
    </source>
</evidence>
<dbReference type="SUPFAM" id="SSF52833">
    <property type="entry name" value="Thioredoxin-like"/>
    <property type="match status" value="1"/>
</dbReference>
<evidence type="ECO:0000313" key="10">
    <source>
        <dbReference type="Proteomes" id="UP000271162"/>
    </source>
</evidence>
<dbReference type="GO" id="GO:0015038">
    <property type="term" value="F:glutathione disulfide oxidoreductase activity"/>
    <property type="evidence" value="ECO:0007669"/>
    <property type="project" value="TreeGrafter"/>
</dbReference>
<dbReference type="AlphaFoldDB" id="A0A158R275"/>
<evidence type="ECO:0000313" key="11">
    <source>
        <dbReference type="WBParaSite" id="NBR_0001517201-mRNA-1"/>
    </source>
</evidence>
<dbReference type="STRING" id="27835.A0A158R275"/>
<proteinExistence type="inferred from homology"/>
<dbReference type="InterPro" id="IPR011899">
    <property type="entry name" value="Glutaredoxin_euk/vir"/>
</dbReference>
<keyword evidence="4" id="KW-0813">Transport</keyword>
<dbReference type="WBParaSite" id="NBR_0001517201-mRNA-1">
    <property type="protein sequence ID" value="NBR_0001517201-mRNA-1"/>
    <property type="gene ID" value="NBR_0001517201"/>
</dbReference>
<dbReference type="Gene3D" id="3.40.30.10">
    <property type="entry name" value="Glutaredoxin"/>
    <property type="match status" value="1"/>
</dbReference>
<feature type="domain" description="Glutaredoxin" evidence="8">
    <location>
        <begin position="16"/>
        <end position="78"/>
    </location>
</feature>
<dbReference type="PANTHER" id="PTHR46185">
    <property type="entry name" value="GLUTAREDOXIN-1"/>
    <property type="match status" value="1"/>
</dbReference>
<evidence type="ECO:0000256" key="4">
    <source>
        <dbReference type="ARBA" id="ARBA00022448"/>
    </source>
</evidence>
<gene>
    <name evidence="9" type="ORF">NBR_LOCUS15173</name>
</gene>
<dbReference type="InterPro" id="IPR036249">
    <property type="entry name" value="Thioredoxin-like_sf"/>
</dbReference>
<evidence type="ECO:0000256" key="3">
    <source>
        <dbReference type="ARBA" id="ARBA00013662"/>
    </source>
</evidence>
<sequence>MSPKAFVDELIASNKVVVFSKSYCPFCHKAKAALDTQNLKPGVLQWLEIEKLKDCQEIQDYLLGISGARTVPRVFIGKYFFGGADETVAAAKNGRLAQRLKEVDAI</sequence>
<evidence type="ECO:0000259" key="8">
    <source>
        <dbReference type="Pfam" id="PF00462"/>
    </source>
</evidence>
<dbReference type="CDD" id="cd03419">
    <property type="entry name" value="GRX_GRXh_1_2_like"/>
    <property type="match status" value="1"/>
</dbReference>